<dbReference type="Pfam" id="PF14214">
    <property type="entry name" value="Helitron_like_N"/>
    <property type="match status" value="1"/>
</dbReference>
<dbReference type="EMBL" id="JARJCW010000062">
    <property type="protein sequence ID" value="KAJ7200534.1"/>
    <property type="molecule type" value="Genomic_DNA"/>
</dbReference>
<dbReference type="InterPro" id="IPR025476">
    <property type="entry name" value="Helitron_helicase-like"/>
</dbReference>
<comment type="caution">
    <text evidence="3">The sequence shown here is derived from an EMBL/GenBank/DDBJ whole genome shotgun (WGS) entry which is preliminary data.</text>
</comment>
<evidence type="ECO:0000259" key="2">
    <source>
        <dbReference type="Pfam" id="PF14214"/>
    </source>
</evidence>
<evidence type="ECO:0000313" key="3">
    <source>
        <dbReference type="EMBL" id="KAJ7200534.1"/>
    </source>
</evidence>
<keyword evidence="4" id="KW-1185">Reference proteome</keyword>
<accession>A0AAD6Y9C2</accession>
<evidence type="ECO:0000313" key="4">
    <source>
        <dbReference type="Proteomes" id="UP001219525"/>
    </source>
</evidence>
<feature type="compositionally biased region" description="Basic and acidic residues" evidence="1">
    <location>
        <begin position="22"/>
        <end position="33"/>
    </location>
</feature>
<proteinExistence type="predicted"/>
<feature type="region of interest" description="Disordered" evidence="1">
    <location>
        <begin position="22"/>
        <end position="44"/>
    </location>
</feature>
<protein>
    <recommendedName>
        <fullName evidence="2">Helitron helicase-like domain-containing protein</fullName>
    </recommendedName>
</protein>
<gene>
    <name evidence="3" type="ORF">GGX14DRAFT_571942</name>
</gene>
<reference evidence="3" key="1">
    <citation type="submission" date="2023-03" db="EMBL/GenBank/DDBJ databases">
        <title>Massive genome expansion in bonnet fungi (Mycena s.s.) driven by repeated elements and novel gene families across ecological guilds.</title>
        <authorList>
            <consortium name="Lawrence Berkeley National Laboratory"/>
            <person name="Harder C.B."/>
            <person name="Miyauchi S."/>
            <person name="Viragh M."/>
            <person name="Kuo A."/>
            <person name="Thoen E."/>
            <person name="Andreopoulos B."/>
            <person name="Lu D."/>
            <person name="Skrede I."/>
            <person name="Drula E."/>
            <person name="Henrissat B."/>
            <person name="Morin E."/>
            <person name="Kohler A."/>
            <person name="Barry K."/>
            <person name="LaButti K."/>
            <person name="Morin E."/>
            <person name="Salamov A."/>
            <person name="Lipzen A."/>
            <person name="Mereny Z."/>
            <person name="Hegedus B."/>
            <person name="Baldrian P."/>
            <person name="Stursova M."/>
            <person name="Weitz H."/>
            <person name="Taylor A."/>
            <person name="Grigoriev I.V."/>
            <person name="Nagy L.G."/>
            <person name="Martin F."/>
            <person name="Kauserud H."/>
        </authorList>
    </citation>
    <scope>NUCLEOTIDE SEQUENCE</scope>
    <source>
        <strain evidence="3">9144</strain>
    </source>
</reference>
<sequence length="332" mass="36910">MSAKEILKARLLIAEANKDNKSALKNGNKENKDAKKKSGGHVNANADHQLTWPQLCRYLADDVLAVFETHLRPALVSIAALHRVELPSKCNVEHIRKLITEHNPMPPTRHPLHSNDDSGNKSDEVPFQSVVITDVDGHASSNELRAAAFRHVKKKGGGYIQVPHDRDAENEFRKDSLLFPMIYPTLFPYGIGVPRMPDGRFQEHPSFLFTVFNIMQRRELLLHTSLKVKKVNFASVASQCAGSSAAPKDAEEIKVLNLLKQVNAVASSVPGSSAARVAMRNEIRGLMIEKGLPRFYITINPADIYNPVVKFLAGSEIDVDDLLPTDVPNYWD</sequence>
<feature type="domain" description="Helitron helicase-like" evidence="2">
    <location>
        <begin position="198"/>
        <end position="315"/>
    </location>
</feature>
<dbReference type="AlphaFoldDB" id="A0AAD6Y9C2"/>
<dbReference type="Proteomes" id="UP001219525">
    <property type="component" value="Unassembled WGS sequence"/>
</dbReference>
<feature type="region of interest" description="Disordered" evidence="1">
    <location>
        <begin position="102"/>
        <end position="121"/>
    </location>
</feature>
<organism evidence="3 4">
    <name type="scientific">Mycena pura</name>
    <dbReference type="NCBI Taxonomy" id="153505"/>
    <lineage>
        <taxon>Eukaryota</taxon>
        <taxon>Fungi</taxon>
        <taxon>Dikarya</taxon>
        <taxon>Basidiomycota</taxon>
        <taxon>Agaricomycotina</taxon>
        <taxon>Agaricomycetes</taxon>
        <taxon>Agaricomycetidae</taxon>
        <taxon>Agaricales</taxon>
        <taxon>Marasmiineae</taxon>
        <taxon>Mycenaceae</taxon>
        <taxon>Mycena</taxon>
    </lineage>
</organism>
<evidence type="ECO:0000256" key="1">
    <source>
        <dbReference type="SAM" id="MobiDB-lite"/>
    </source>
</evidence>
<name>A0AAD6Y9C2_9AGAR</name>